<keyword evidence="5" id="KW-1185">Reference proteome</keyword>
<evidence type="ECO:0000313" key="5">
    <source>
        <dbReference type="Proteomes" id="UP000306416"/>
    </source>
</evidence>
<gene>
    <name evidence="4" type="ORF">E4633_02400</name>
</gene>
<proteinExistence type="predicted"/>
<organism evidence="4 5">
    <name type="scientific">Geomonas terrae</name>
    <dbReference type="NCBI Taxonomy" id="2562681"/>
    <lineage>
        <taxon>Bacteria</taxon>
        <taxon>Pseudomonadati</taxon>
        <taxon>Thermodesulfobacteriota</taxon>
        <taxon>Desulfuromonadia</taxon>
        <taxon>Geobacterales</taxon>
        <taxon>Geobacteraceae</taxon>
        <taxon>Geomonas</taxon>
    </lineage>
</organism>
<evidence type="ECO:0000256" key="1">
    <source>
        <dbReference type="ARBA" id="ARBA00022630"/>
    </source>
</evidence>
<keyword evidence="2" id="KW-0288">FMN</keyword>
<dbReference type="PANTHER" id="PTHR43278">
    <property type="entry name" value="NAD(P)H-DEPENDENT FMN-CONTAINING OXIDOREDUCTASE YWQN-RELATED"/>
    <property type="match status" value="1"/>
</dbReference>
<evidence type="ECO:0000256" key="2">
    <source>
        <dbReference type="ARBA" id="ARBA00022643"/>
    </source>
</evidence>
<dbReference type="PANTHER" id="PTHR43278:SF4">
    <property type="entry name" value="NAD(P)H-DEPENDENT FMN-CONTAINING OXIDOREDUCTASE YWQN-RELATED"/>
    <property type="match status" value="1"/>
</dbReference>
<dbReference type="AlphaFoldDB" id="A0A4S1CKS5"/>
<name>A0A4S1CKS5_9BACT</name>
<keyword evidence="1" id="KW-0285">Flavoprotein</keyword>
<accession>A0A4S1CKS5</accession>
<evidence type="ECO:0000313" key="4">
    <source>
        <dbReference type="EMBL" id="TGU74334.1"/>
    </source>
</evidence>
<dbReference type="Pfam" id="PF03358">
    <property type="entry name" value="FMN_red"/>
    <property type="match status" value="1"/>
</dbReference>
<protein>
    <submittedName>
        <fullName evidence="4">Flavodoxin family protein</fullName>
    </submittedName>
</protein>
<dbReference type="Gene3D" id="3.40.50.360">
    <property type="match status" value="1"/>
</dbReference>
<dbReference type="InterPro" id="IPR029039">
    <property type="entry name" value="Flavoprotein-like_sf"/>
</dbReference>
<dbReference type="InterPro" id="IPR051796">
    <property type="entry name" value="ISF_SsuE-like"/>
</dbReference>
<dbReference type="GO" id="GO:0016491">
    <property type="term" value="F:oxidoreductase activity"/>
    <property type="evidence" value="ECO:0007669"/>
    <property type="project" value="InterPro"/>
</dbReference>
<dbReference type="SUPFAM" id="SSF52218">
    <property type="entry name" value="Flavoproteins"/>
    <property type="match status" value="1"/>
</dbReference>
<reference evidence="4 5" key="1">
    <citation type="submission" date="2019-04" db="EMBL/GenBank/DDBJ databases">
        <title>Geobacter oryzae sp. nov., ferric-reducing bacteria isolated from paddy soil.</title>
        <authorList>
            <person name="Xu Z."/>
            <person name="Masuda Y."/>
            <person name="Itoh H."/>
            <person name="Senoo K."/>
        </authorList>
    </citation>
    <scope>NUCLEOTIDE SEQUENCE [LARGE SCALE GENOMIC DNA]</scope>
    <source>
        <strain evidence="4 5">Red111</strain>
    </source>
</reference>
<comment type="caution">
    <text evidence="4">The sequence shown here is derived from an EMBL/GenBank/DDBJ whole genome shotgun (WGS) entry which is preliminary data.</text>
</comment>
<dbReference type="InterPro" id="IPR005025">
    <property type="entry name" value="FMN_Rdtase-like_dom"/>
</dbReference>
<dbReference type="EMBL" id="SRSC01000001">
    <property type="protein sequence ID" value="TGU74334.1"/>
    <property type="molecule type" value="Genomic_DNA"/>
</dbReference>
<dbReference type="RefSeq" id="WP_135868667.1">
    <property type="nucleotide sequence ID" value="NZ_SRSC01000001.1"/>
</dbReference>
<dbReference type="Proteomes" id="UP000306416">
    <property type="component" value="Unassembled WGS sequence"/>
</dbReference>
<sequence>MKVVAFNGSPNKEGNTYHAIKLVAEELAKEGIETEIVHVGNKAIRGCIACYQCLKNQDERCAIKDDEVNEYVQKMKGADGIILGSPVHYSGVGGTLKSFMDRAFFVAGVNGGLLRHKVGAAVVAVRRSGGVTTFDQLNHFLNYSEMLLPTSNYWNVIHGRTPGEALQDGEGVQIMRVLAKNMAWLLKLVENGKGVVPEPEQETKIFTNFIR</sequence>
<feature type="domain" description="NADPH-dependent FMN reductase-like" evidence="3">
    <location>
        <begin position="1"/>
        <end position="158"/>
    </location>
</feature>
<evidence type="ECO:0000259" key="3">
    <source>
        <dbReference type="Pfam" id="PF03358"/>
    </source>
</evidence>